<dbReference type="EMBL" id="AQQY01000001">
    <property type="protein sequence ID" value="KCV83443.1"/>
    <property type="molecule type" value="Genomic_DNA"/>
</dbReference>
<dbReference type="STRING" id="1461693.ATO10_01745"/>
<gene>
    <name evidence="7" type="ORF">ATO10_01745</name>
</gene>
<keyword evidence="4 5" id="KW-0472">Membrane</keyword>
<keyword evidence="3 5" id="KW-1133">Transmembrane helix</keyword>
<dbReference type="eggNOG" id="COG1714">
    <property type="taxonomic scope" value="Bacteria"/>
</dbReference>
<dbReference type="OrthoDB" id="7270324at2"/>
<feature type="transmembrane region" description="Helical" evidence="5">
    <location>
        <begin position="100"/>
        <end position="127"/>
    </location>
</feature>
<dbReference type="RefSeq" id="WP_035247226.1">
    <property type="nucleotide sequence ID" value="NZ_AQQY01000001.1"/>
</dbReference>
<dbReference type="InterPro" id="IPR010432">
    <property type="entry name" value="RDD"/>
</dbReference>
<protein>
    <submittedName>
        <fullName evidence="7">RDD domain-containing protein</fullName>
    </submittedName>
</protein>
<dbReference type="GO" id="GO:0016020">
    <property type="term" value="C:membrane"/>
    <property type="evidence" value="ECO:0007669"/>
    <property type="project" value="UniProtKB-SubCell"/>
</dbReference>
<accession>A0A058ZPE4</accession>
<evidence type="ECO:0000256" key="2">
    <source>
        <dbReference type="ARBA" id="ARBA00022692"/>
    </source>
</evidence>
<evidence type="ECO:0000313" key="7">
    <source>
        <dbReference type="EMBL" id="KCV83443.1"/>
    </source>
</evidence>
<evidence type="ECO:0000256" key="3">
    <source>
        <dbReference type="ARBA" id="ARBA00022989"/>
    </source>
</evidence>
<dbReference type="PATRIC" id="fig|1461693.3.peg.363"/>
<evidence type="ECO:0000259" key="6">
    <source>
        <dbReference type="Pfam" id="PF06271"/>
    </source>
</evidence>
<evidence type="ECO:0000256" key="1">
    <source>
        <dbReference type="ARBA" id="ARBA00004141"/>
    </source>
</evidence>
<feature type="transmembrane region" description="Helical" evidence="5">
    <location>
        <begin position="26"/>
        <end position="48"/>
    </location>
</feature>
<evidence type="ECO:0000256" key="4">
    <source>
        <dbReference type="ARBA" id="ARBA00023136"/>
    </source>
</evidence>
<evidence type="ECO:0000256" key="5">
    <source>
        <dbReference type="SAM" id="Phobius"/>
    </source>
</evidence>
<dbReference type="AlphaFoldDB" id="A0A058ZPE4"/>
<comment type="subcellular location">
    <subcellularLocation>
        <location evidence="1">Membrane</location>
        <topology evidence="1">Multi-pass membrane protein</topology>
    </subcellularLocation>
</comment>
<feature type="domain" description="RDD" evidence="6">
    <location>
        <begin position="23"/>
        <end position="138"/>
    </location>
</feature>
<evidence type="ECO:0000313" key="8">
    <source>
        <dbReference type="Proteomes" id="UP000024836"/>
    </source>
</evidence>
<dbReference type="Proteomes" id="UP000024836">
    <property type="component" value="Unassembled WGS sequence"/>
</dbReference>
<comment type="caution">
    <text evidence="7">The sequence shown here is derived from an EMBL/GenBank/DDBJ whole genome shotgun (WGS) entry which is preliminary data.</text>
</comment>
<name>A0A058ZPE4_9RHOB</name>
<sequence length="151" mass="16639">MTDLHWGLPDPDTQPEFYNDVPVKRLIAFVIDTVVILLLTILVVPFTAFTGLFFFPFLMMLVGFAYRVVTLAAGSATLGMRLTSIEFRSGDGQRLSLFQAFVHTLTFSIAFSMVVPQVISVVLMLSLPRGQGLPDMVLGCAAINRPGRLSR</sequence>
<proteinExistence type="predicted"/>
<feature type="transmembrane region" description="Helical" evidence="5">
    <location>
        <begin position="54"/>
        <end position="79"/>
    </location>
</feature>
<keyword evidence="2 5" id="KW-0812">Transmembrane</keyword>
<reference evidence="7 8" key="1">
    <citation type="submission" date="2013-04" db="EMBL/GenBank/DDBJ databases">
        <title>Shimia sp. 22II-S11-Z10 Genome Sequencing.</title>
        <authorList>
            <person name="Lai Q."/>
            <person name="Li G."/>
            <person name="Shao Z."/>
        </authorList>
    </citation>
    <scope>NUCLEOTIDE SEQUENCE [LARGE SCALE GENOMIC DNA]</scope>
    <source>
        <strain evidence="8">22II-S11-Z10</strain>
    </source>
</reference>
<organism evidence="7 8">
    <name type="scientific">Actibacterium atlanticum</name>
    <dbReference type="NCBI Taxonomy" id="1461693"/>
    <lineage>
        <taxon>Bacteria</taxon>
        <taxon>Pseudomonadati</taxon>
        <taxon>Pseudomonadota</taxon>
        <taxon>Alphaproteobacteria</taxon>
        <taxon>Rhodobacterales</taxon>
        <taxon>Roseobacteraceae</taxon>
        <taxon>Actibacterium</taxon>
    </lineage>
</organism>
<keyword evidence="8" id="KW-1185">Reference proteome</keyword>
<dbReference type="Pfam" id="PF06271">
    <property type="entry name" value="RDD"/>
    <property type="match status" value="1"/>
</dbReference>